<accession>K2NUI4</accession>
<protein>
    <submittedName>
        <fullName evidence="2">Uncharacterized protein</fullName>
    </submittedName>
</protein>
<evidence type="ECO:0000313" key="2">
    <source>
        <dbReference type="EMBL" id="EKF41519.1"/>
    </source>
</evidence>
<dbReference type="STRING" id="721133.SAMN05216176_11055"/>
<evidence type="ECO:0000256" key="1">
    <source>
        <dbReference type="SAM" id="SignalP"/>
    </source>
</evidence>
<proteinExistence type="predicted"/>
<dbReference type="PATRIC" id="fig|1231190.3.peg.3102"/>
<organism evidence="2 3">
    <name type="scientific">Nitratireductor indicus C115</name>
    <dbReference type="NCBI Taxonomy" id="1231190"/>
    <lineage>
        <taxon>Bacteria</taxon>
        <taxon>Pseudomonadati</taxon>
        <taxon>Pseudomonadota</taxon>
        <taxon>Alphaproteobacteria</taxon>
        <taxon>Hyphomicrobiales</taxon>
        <taxon>Phyllobacteriaceae</taxon>
        <taxon>Nitratireductor</taxon>
    </lineage>
</organism>
<dbReference type="AlphaFoldDB" id="K2NUI4"/>
<gene>
    <name evidence="2" type="ORF">NA8A_14961</name>
</gene>
<name>K2NUI4_9HYPH</name>
<keyword evidence="3" id="KW-1185">Reference proteome</keyword>
<evidence type="ECO:0000313" key="3">
    <source>
        <dbReference type="Proteomes" id="UP000007374"/>
    </source>
</evidence>
<feature type="signal peptide" evidence="1">
    <location>
        <begin position="1"/>
        <end position="20"/>
    </location>
</feature>
<keyword evidence="1" id="KW-0732">Signal</keyword>
<dbReference type="EMBL" id="AMSI01000010">
    <property type="protein sequence ID" value="EKF41519.1"/>
    <property type="molecule type" value="Genomic_DNA"/>
</dbReference>
<comment type="caution">
    <text evidence="2">The sequence shown here is derived from an EMBL/GenBank/DDBJ whole genome shotgun (WGS) entry which is preliminary data.</text>
</comment>
<dbReference type="Proteomes" id="UP000007374">
    <property type="component" value="Unassembled WGS sequence"/>
</dbReference>
<feature type="chain" id="PRO_5003864890" evidence="1">
    <location>
        <begin position="21"/>
        <end position="90"/>
    </location>
</feature>
<sequence length="90" mass="9394">MAGIVAMFAIVFAVTGQAPAALVVGPPAGSPANLPADVSILRWEGHYAVVVSDRPDYVRRLYASGALLVLPFRKNGCLALSQEITLPAGF</sequence>
<reference evidence="2 3" key="1">
    <citation type="journal article" date="2012" name="J. Bacteriol.">
        <title>Genome Sequence of Nitratireductor indicus Type Strain C115.</title>
        <authorList>
            <person name="Lai Q."/>
            <person name="Li G."/>
            <person name="Yu Z."/>
            <person name="Shao Z."/>
        </authorList>
    </citation>
    <scope>NUCLEOTIDE SEQUENCE [LARGE SCALE GENOMIC DNA]</scope>
    <source>
        <strain evidence="2 3">C115</strain>
    </source>
</reference>